<dbReference type="AlphaFoldDB" id="A0A2T4ZIE1"/>
<proteinExistence type="predicted"/>
<evidence type="ECO:0008006" key="4">
    <source>
        <dbReference type="Google" id="ProtNLM"/>
    </source>
</evidence>
<evidence type="ECO:0000256" key="1">
    <source>
        <dbReference type="SAM" id="SignalP"/>
    </source>
</evidence>
<keyword evidence="3" id="KW-1185">Reference proteome</keyword>
<dbReference type="EMBL" id="PZZL01000001">
    <property type="protein sequence ID" value="PTM61760.1"/>
    <property type="molecule type" value="Genomic_DNA"/>
</dbReference>
<feature type="signal peptide" evidence="1">
    <location>
        <begin position="1"/>
        <end position="19"/>
    </location>
</feature>
<dbReference type="RefSeq" id="WP_108174206.1">
    <property type="nucleotide sequence ID" value="NZ_PZZL01000001.1"/>
</dbReference>
<name>A0A2T4ZIE1_9HYPH</name>
<comment type="caution">
    <text evidence="2">The sequence shown here is derived from an EMBL/GenBank/DDBJ whole genome shotgun (WGS) entry which is preliminary data.</text>
</comment>
<reference evidence="2 3" key="1">
    <citation type="submission" date="2018-04" db="EMBL/GenBank/DDBJ databases">
        <title>Genomic Encyclopedia of Archaeal and Bacterial Type Strains, Phase II (KMG-II): from individual species to whole genera.</title>
        <authorList>
            <person name="Goeker M."/>
        </authorList>
    </citation>
    <scope>NUCLEOTIDE SEQUENCE [LARGE SCALE GENOMIC DNA]</scope>
    <source>
        <strain evidence="2 3">DSM 25521</strain>
    </source>
</reference>
<protein>
    <recommendedName>
        <fullName evidence="4">YXWGXW repeat-containing protein</fullName>
    </recommendedName>
</protein>
<accession>A0A2T4ZIE1</accession>
<evidence type="ECO:0000313" key="3">
    <source>
        <dbReference type="Proteomes" id="UP000241808"/>
    </source>
</evidence>
<feature type="chain" id="PRO_5015526751" description="YXWGXW repeat-containing protein" evidence="1">
    <location>
        <begin position="20"/>
        <end position="104"/>
    </location>
</feature>
<dbReference type="Proteomes" id="UP000241808">
    <property type="component" value="Unassembled WGS sequence"/>
</dbReference>
<sequence length="104" mass="11741">MRRLVLSALAGLAALGAVAATPNDAKAQVSIGIGFGATPVQWGGPPPYWGRPGWDRPHWHRPPPPPYGFYRPYRPAYVAPACWRERRWVDTPWGPEVRWVRICR</sequence>
<gene>
    <name evidence="2" type="ORF">C8P69_101431</name>
</gene>
<evidence type="ECO:0000313" key="2">
    <source>
        <dbReference type="EMBL" id="PTM61760.1"/>
    </source>
</evidence>
<keyword evidence="1" id="KW-0732">Signal</keyword>
<organism evidence="2 3">
    <name type="scientific">Phreatobacter oligotrophus</name>
    <dbReference type="NCBI Taxonomy" id="1122261"/>
    <lineage>
        <taxon>Bacteria</taxon>
        <taxon>Pseudomonadati</taxon>
        <taxon>Pseudomonadota</taxon>
        <taxon>Alphaproteobacteria</taxon>
        <taxon>Hyphomicrobiales</taxon>
        <taxon>Phreatobacteraceae</taxon>
        <taxon>Phreatobacter</taxon>
    </lineage>
</organism>